<sequence length="303" mass="35212">MPWKSQEVQPELLQLDRFPKSDFLIKRHTDFSIQCQDKRYHVHKLILSMKSGFFNKYCDPNSFFSQARLDMVNLDKHHPTLVKSMLEYCYTGDFDHSASPPDAEKGWTKTEKKLQLYIQLYEMAHQYEIEALKQDILGWVRGSQEAFAMKGSSWSQDHMTPLGAAKVARKAFGKSHRIDRRLRNLILNLISKNIDTLMQDPAFTQEVDLIKNFWRYLTQFRADAMAKELLCPICQKSAKGHLEMEPYQRATGRRQCNHCKLLSDVDQWFPRGNASFDIEADVSSDDESTVVLTPTTEYSDLSK</sequence>
<dbReference type="Proteomes" id="UP001492380">
    <property type="component" value="Unassembled WGS sequence"/>
</dbReference>
<evidence type="ECO:0000259" key="1">
    <source>
        <dbReference type="PROSITE" id="PS50097"/>
    </source>
</evidence>
<dbReference type="SMART" id="SM00225">
    <property type="entry name" value="BTB"/>
    <property type="match status" value="1"/>
</dbReference>
<dbReference type="PANTHER" id="PTHR47843:SF5">
    <property type="entry name" value="BTB_POZ DOMAIN PROTEIN"/>
    <property type="match status" value="1"/>
</dbReference>
<name>A0ABR1YE44_9PEZI</name>
<dbReference type="PANTHER" id="PTHR47843">
    <property type="entry name" value="BTB DOMAIN-CONTAINING PROTEIN-RELATED"/>
    <property type="match status" value="1"/>
</dbReference>
<evidence type="ECO:0000313" key="3">
    <source>
        <dbReference type="Proteomes" id="UP001492380"/>
    </source>
</evidence>
<feature type="domain" description="BTB" evidence="1">
    <location>
        <begin position="29"/>
        <end position="98"/>
    </location>
</feature>
<dbReference type="Gene3D" id="3.30.710.10">
    <property type="entry name" value="Potassium Channel Kv1.1, Chain A"/>
    <property type="match status" value="1"/>
</dbReference>
<dbReference type="EMBL" id="JBBWRZ010000010">
    <property type="protein sequence ID" value="KAK8227227.1"/>
    <property type="molecule type" value="Genomic_DNA"/>
</dbReference>
<accession>A0ABR1YE44</accession>
<dbReference type="CDD" id="cd18186">
    <property type="entry name" value="BTB_POZ_ZBTB_KLHL-like"/>
    <property type="match status" value="1"/>
</dbReference>
<dbReference type="SUPFAM" id="SSF54695">
    <property type="entry name" value="POZ domain"/>
    <property type="match status" value="1"/>
</dbReference>
<comment type="caution">
    <text evidence="2">The sequence shown here is derived from an EMBL/GenBank/DDBJ whole genome shotgun (WGS) entry which is preliminary data.</text>
</comment>
<evidence type="ECO:0000313" key="2">
    <source>
        <dbReference type="EMBL" id="KAK8227227.1"/>
    </source>
</evidence>
<dbReference type="PROSITE" id="PS50097">
    <property type="entry name" value="BTB"/>
    <property type="match status" value="1"/>
</dbReference>
<reference evidence="2 3" key="1">
    <citation type="submission" date="2024-04" db="EMBL/GenBank/DDBJ databases">
        <title>Phyllosticta paracitricarpa is synonymous to the EU quarantine fungus P. citricarpa based on phylogenomic analyses.</title>
        <authorList>
            <consortium name="Lawrence Berkeley National Laboratory"/>
            <person name="Van Ingen-Buijs V.A."/>
            <person name="Van Westerhoven A.C."/>
            <person name="Haridas S."/>
            <person name="Skiadas P."/>
            <person name="Martin F."/>
            <person name="Groenewald J.Z."/>
            <person name="Crous P.W."/>
            <person name="Seidl M.F."/>
        </authorList>
    </citation>
    <scope>NUCLEOTIDE SEQUENCE [LARGE SCALE GENOMIC DNA]</scope>
    <source>
        <strain evidence="2 3">CBS 123374</strain>
    </source>
</reference>
<organism evidence="2 3">
    <name type="scientific">Phyllosticta capitalensis</name>
    <dbReference type="NCBI Taxonomy" id="121624"/>
    <lineage>
        <taxon>Eukaryota</taxon>
        <taxon>Fungi</taxon>
        <taxon>Dikarya</taxon>
        <taxon>Ascomycota</taxon>
        <taxon>Pezizomycotina</taxon>
        <taxon>Dothideomycetes</taxon>
        <taxon>Dothideomycetes incertae sedis</taxon>
        <taxon>Botryosphaeriales</taxon>
        <taxon>Phyllostictaceae</taxon>
        <taxon>Phyllosticta</taxon>
    </lineage>
</organism>
<dbReference type="Pfam" id="PF00651">
    <property type="entry name" value="BTB"/>
    <property type="match status" value="1"/>
</dbReference>
<dbReference type="InterPro" id="IPR011333">
    <property type="entry name" value="SKP1/BTB/POZ_sf"/>
</dbReference>
<keyword evidence="3" id="KW-1185">Reference proteome</keyword>
<proteinExistence type="predicted"/>
<protein>
    <recommendedName>
        <fullName evidence="1">BTB domain-containing protein</fullName>
    </recommendedName>
</protein>
<gene>
    <name evidence="2" type="ORF">HDK90DRAFT_536413</name>
</gene>
<dbReference type="InterPro" id="IPR000210">
    <property type="entry name" value="BTB/POZ_dom"/>
</dbReference>